<gene>
    <name evidence="1" type="ORF">HNQ85_001307</name>
</gene>
<dbReference type="Proteomes" id="UP000580891">
    <property type="component" value="Unassembled WGS sequence"/>
</dbReference>
<dbReference type="RefSeq" id="WP_181536901.1">
    <property type="nucleotide sequence ID" value="NZ_JACDUU010000002.1"/>
</dbReference>
<keyword evidence="2" id="KW-1185">Reference proteome</keyword>
<evidence type="ECO:0000313" key="2">
    <source>
        <dbReference type="Proteomes" id="UP000580891"/>
    </source>
</evidence>
<organism evidence="1 2">
    <name type="scientific">[Anoxybacillus] calidus</name>
    <dbReference type="NCBI Taxonomy" id="575178"/>
    <lineage>
        <taxon>Bacteria</taxon>
        <taxon>Bacillati</taxon>
        <taxon>Bacillota</taxon>
        <taxon>Bacilli</taxon>
        <taxon>Bacillales</taxon>
        <taxon>Anoxybacillaceae</taxon>
        <taxon>Paranoxybacillus</taxon>
    </lineage>
</organism>
<sequence>MNYNPFFHYLMELKDYVNKKRYGNTLGFTVNDLKSRWDNFFNNLNNTSLLIKNVKFTEAQFFQMEINNNIVLMGKTDSDIEGLVNEITLIGTGNGTIESGANIILSIGALVFVVNPYKDVIFRKKIIDNLGILNNEIINLNNTVIVDDLKYSLKYSQQLGLWLTVSRLMLRN</sequence>
<comment type="caution">
    <text evidence="1">The sequence shown here is derived from an EMBL/GenBank/DDBJ whole genome shotgun (WGS) entry which is preliminary data.</text>
</comment>
<proteinExistence type="predicted"/>
<protein>
    <submittedName>
        <fullName evidence="1">Uncharacterized protein</fullName>
    </submittedName>
</protein>
<dbReference type="AlphaFoldDB" id="A0A7V9YYY8"/>
<evidence type="ECO:0000313" key="1">
    <source>
        <dbReference type="EMBL" id="MBA2871037.1"/>
    </source>
</evidence>
<dbReference type="EMBL" id="JACDUU010000002">
    <property type="protein sequence ID" value="MBA2871037.1"/>
    <property type="molecule type" value="Genomic_DNA"/>
</dbReference>
<accession>A0A7V9YYY8</accession>
<reference evidence="1 2" key="1">
    <citation type="submission" date="2020-07" db="EMBL/GenBank/DDBJ databases">
        <title>Genomic Encyclopedia of Type Strains, Phase IV (KMG-IV): sequencing the most valuable type-strain genomes for metagenomic binning, comparative biology and taxonomic classification.</title>
        <authorList>
            <person name="Goeker M."/>
        </authorList>
    </citation>
    <scope>NUCLEOTIDE SEQUENCE [LARGE SCALE GENOMIC DNA]</scope>
    <source>
        <strain evidence="1 2">DSM 25220</strain>
    </source>
</reference>
<name>A0A7V9YYY8_9BACL</name>